<feature type="compositionally biased region" description="Acidic residues" evidence="1">
    <location>
        <begin position="889"/>
        <end position="898"/>
    </location>
</feature>
<protein>
    <recommendedName>
        <fullName evidence="2">Protein Zds1 C-terminal domain-containing protein</fullName>
    </recommendedName>
</protein>
<organism evidence="3 4">
    <name type="scientific">Apodospora peruviana</name>
    <dbReference type="NCBI Taxonomy" id="516989"/>
    <lineage>
        <taxon>Eukaryota</taxon>
        <taxon>Fungi</taxon>
        <taxon>Dikarya</taxon>
        <taxon>Ascomycota</taxon>
        <taxon>Pezizomycotina</taxon>
        <taxon>Sordariomycetes</taxon>
        <taxon>Sordariomycetidae</taxon>
        <taxon>Sordariales</taxon>
        <taxon>Lasiosphaeriaceae</taxon>
        <taxon>Apodospora</taxon>
    </lineage>
</organism>
<feature type="compositionally biased region" description="Low complexity" evidence="1">
    <location>
        <begin position="465"/>
        <end position="475"/>
    </location>
</feature>
<dbReference type="PANTHER" id="PTHR28089:SF1">
    <property type="entry name" value="PROTEIN ZDS1-RELATED"/>
    <property type="match status" value="1"/>
</dbReference>
<feature type="compositionally biased region" description="Polar residues" evidence="1">
    <location>
        <begin position="110"/>
        <end position="124"/>
    </location>
</feature>
<comment type="caution">
    <text evidence="3">The sequence shown here is derived from an EMBL/GenBank/DDBJ whole genome shotgun (WGS) entry which is preliminary data.</text>
</comment>
<dbReference type="GO" id="GO:0030010">
    <property type="term" value="P:establishment of cell polarity"/>
    <property type="evidence" value="ECO:0007669"/>
    <property type="project" value="TreeGrafter"/>
</dbReference>
<sequence length="898" mass="99737">MYGDDDDSGAEDGRPLSFLSSPYAGDNAGSTLKQVETPDDRLRLVRTTSDQNTSTINGASNPNPSNGHTLRKTHTLPARISSQRSNSYEGPKSPMPTPLSPSPSLRDVQADSSGSQFPLTNIDNPNDIAQELSNLQALRRMSMDVGNQSDPDLLPFSTMSLMAMPAIAPTGDDDEADPSRLLWVPARVHPELEPTAFKNFLENRVNSMKRRSGDSMLSVDGMERSNSTRLSRKKSMLSRQINTHSENGDGYTDGAERIQRQYSLSEYATPELSLDELVRDPTKAVQKLAQDAGDGEGDMPILPVAPGMGLQRSKRTQYRKGGGGSIRHGERAPFSKRVARKQTDDSDAPPVPPLDPGLGHTLTRVQSEPAPENFSRPTRSVRRRENFSRELVDPGAPAAVSASLDGSTLDEDDRAEASSPPPALTLPIRSSSAAAQRQPAPPVPQIVETPPDEPPKLARQFPERSSSQSASQQASMDPAPVDGPPARSNKRPSQAKALSSPPSTTQTHVKEQPSPGESSNLNDMANRPSPLPGGGASSTSSLTFIPTFTPEKSEKKAKDKDDTESITSTKSSSGWKWFKSDDKEKKKREKEEQAKKLSKGKTGDKHDNARLDVLQSSIDNVATKGRESVVLDRDSIDNRLQEERKKDSRKASDSKKEKDGFFGGLFGGSKKKGEKDPSHKKKDLRPLTPEPPPRQLRADVDYPWTRFPIIEERAIYRMAHIKLANPRRPLHSQVLLSNFMYSYLAKVQAMHPQLNVPISPQQKRQEEERKRREAEQALLQQQQQQQQMEQQAREQAAQDGNFDFEYHRSGGNQYGDAQNQHNDGSVQYVDDAQIYEYEHDLQQHEEHVSPRQNGGNSNHHHGQQDDYGHQGRQQQDGYYYNGRDSRQYDDDDENNDMW</sequence>
<reference evidence="3" key="2">
    <citation type="submission" date="2023-06" db="EMBL/GenBank/DDBJ databases">
        <authorList>
            <consortium name="Lawrence Berkeley National Laboratory"/>
            <person name="Haridas S."/>
            <person name="Hensen N."/>
            <person name="Bonometti L."/>
            <person name="Westerberg I."/>
            <person name="Brannstrom I.O."/>
            <person name="Guillou S."/>
            <person name="Cros-Aarteil S."/>
            <person name="Calhoun S."/>
            <person name="Kuo A."/>
            <person name="Mondo S."/>
            <person name="Pangilinan J."/>
            <person name="Riley R."/>
            <person name="Labutti K."/>
            <person name="Andreopoulos B."/>
            <person name="Lipzen A."/>
            <person name="Chen C."/>
            <person name="Yanf M."/>
            <person name="Daum C."/>
            <person name="Ng V."/>
            <person name="Clum A."/>
            <person name="Steindorff A."/>
            <person name="Ohm R."/>
            <person name="Martin F."/>
            <person name="Silar P."/>
            <person name="Natvig D."/>
            <person name="Lalanne C."/>
            <person name="Gautier V."/>
            <person name="Ament-Velasquez S.L."/>
            <person name="Kruys A."/>
            <person name="Hutchinson M.I."/>
            <person name="Powell A.J."/>
            <person name="Barry K."/>
            <person name="Miller A.N."/>
            <person name="Grigoriev I.V."/>
            <person name="Debuchy R."/>
            <person name="Gladieux P."/>
            <person name="Thoren M.H."/>
            <person name="Johannesson H."/>
        </authorList>
    </citation>
    <scope>NUCLEOTIDE SEQUENCE</scope>
    <source>
        <strain evidence="3">CBS 118394</strain>
    </source>
</reference>
<dbReference type="SMART" id="SM01327">
    <property type="entry name" value="Zds_C"/>
    <property type="match status" value="1"/>
</dbReference>
<feature type="region of interest" description="Disordered" evidence="1">
    <location>
        <begin position="1"/>
        <end position="125"/>
    </location>
</feature>
<feature type="compositionally biased region" description="Basic and acidic residues" evidence="1">
    <location>
        <begin position="763"/>
        <end position="775"/>
    </location>
</feature>
<evidence type="ECO:0000313" key="3">
    <source>
        <dbReference type="EMBL" id="KAK3316058.1"/>
    </source>
</evidence>
<dbReference type="GO" id="GO:0005737">
    <property type="term" value="C:cytoplasm"/>
    <property type="evidence" value="ECO:0007669"/>
    <property type="project" value="TreeGrafter"/>
</dbReference>
<dbReference type="InterPro" id="IPR013941">
    <property type="entry name" value="ZDS1_C"/>
</dbReference>
<name>A0AAE0I021_9PEZI</name>
<feature type="compositionally biased region" description="Basic and acidic residues" evidence="1">
    <location>
        <begin position="383"/>
        <end position="392"/>
    </location>
</feature>
<feature type="compositionally biased region" description="Low complexity" evidence="1">
    <location>
        <begin position="776"/>
        <end position="798"/>
    </location>
</feature>
<evidence type="ECO:0000256" key="1">
    <source>
        <dbReference type="SAM" id="MobiDB-lite"/>
    </source>
</evidence>
<accession>A0AAE0I021</accession>
<feature type="region of interest" description="Disordered" evidence="1">
    <location>
        <begin position="755"/>
        <end position="823"/>
    </location>
</feature>
<dbReference type="GO" id="GO:0010971">
    <property type="term" value="P:positive regulation of G2/M transition of mitotic cell cycle"/>
    <property type="evidence" value="ECO:0007669"/>
    <property type="project" value="TreeGrafter"/>
</dbReference>
<feature type="compositionally biased region" description="Polar residues" evidence="1">
    <location>
        <begin position="46"/>
        <end position="68"/>
    </location>
</feature>
<dbReference type="Proteomes" id="UP001283341">
    <property type="component" value="Unassembled WGS sequence"/>
</dbReference>
<dbReference type="PANTHER" id="PTHR28089">
    <property type="entry name" value="PROTEIN ZDS1-RELATED"/>
    <property type="match status" value="1"/>
</dbReference>
<dbReference type="AlphaFoldDB" id="A0AAE0I021"/>
<feature type="region of interest" description="Disordered" evidence="1">
    <location>
        <begin position="290"/>
        <end position="698"/>
    </location>
</feature>
<reference evidence="3" key="1">
    <citation type="journal article" date="2023" name="Mol. Phylogenet. Evol.">
        <title>Genome-scale phylogeny and comparative genomics of the fungal order Sordariales.</title>
        <authorList>
            <person name="Hensen N."/>
            <person name="Bonometti L."/>
            <person name="Westerberg I."/>
            <person name="Brannstrom I.O."/>
            <person name="Guillou S."/>
            <person name="Cros-Aarteil S."/>
            <person name="Calhoun S."/>
            <person name="Haridas S."/>
            <person name="Kuo A."/>
            <person name="Mondo S."/>
            <person name="Pangilinan J."/>
            <person name="Riley R."/>
            <person name="LaButti K."/>
            <person name="Andreopoulos B."/>
            <person name="Lipzen A."/>
            <person name="Chen C."/>
            <person name="Yan M."/>
            <person name="Daum C."/>
            <person name="Ng V."/>
            <person name="Clum A."/>
            <person name="Steindorff A."/>
            <person name="Ohm R.A."/>
            <person name="Martin F."/>
            <person name="Silar P."/>
            <person name="Natvig D.O."/>
            <person name="Lalanne C."/>
            <person name="Gautier V."/>
            <person name="Ament-Velasquez S.L."/>
            <person name="Kruys A."/>
            <person name="Hutchinson M.I."/>
            <person name="Powell A.J."/>
            <person name="Barry K."/>
            <person name="Miller A.N."/>
            <person name="Grigoriev I.V."/>
            <person name="Debuchy R."/>
            <person name="Gladieux P."/>
            <person name="Hiltunen Thoren M."/>
            <person name="Johannesson H."/>
        </authorList>
    </citation>
    <scope>NUCLEOTIDE SEQUENCE</scope>
    <source>
        <strain evidence="3">CBS 118394</strain>
    </source>
</reference>
<feature type="compositionally biased region" description="Polar residues" evidence="1">
    <location>
        <begin position="537"/>
        <end position="546"/>
    </location>
</feature>
<feature type="compositionally biased region" description="Basic and acidic residues" evidence="1">
    <location>
        <begin position="624"/>
        <end position="660"/>
    </location>
</feature>
<dbReference type="EMBL" id="JAUEDM010000005">
    <property type="protein sequence ID" value="KAK3316058.1"/>
    <property type="molecule type" value="Genomic_DNA"/>
</dbReference>
<feature type="domain" description="Protein Zds1 C-terminal" evidence="2">
    <location>
        <begin position="696"/>
        <end position="748"/>
    </location>
</feature>
<feature type="compositionally biased region" description="Low complexity" evidence="1">
    <location>
        <begin position="427"/>
        <end position="438"/>
    </location>
</feature>
<evidence type="ECO:0000259" key="2">
    <source>
        <dbReference type="SMART" id="SM01327"/>
    </source>
</evidence>
<feature type="compositionally biased region" description="Basic and acidic residues" evidence="1">
    <location>
        <begin position="551"/>
        <end position="563"/>
    </location>
</feature>
<feature type="compositionally biased region" description="Acidic residues" evidence="1">
    <location>
        <begin position="1"/>
        <end position="10"/>
    </location>
</feature>
<proteinExistence type="predicted"/>
<dbReference type="InterPro" id="IPR040206">
    <property type="entry name" value="Zds1/2"/>
</dbReference>
<evidence type="ECO:0000313" key="4">
    <source>
        <dbReference type="Proteomes" id="UP001283341"/>
    </source>
</evidence>
<feature type="compositionally biased region" description="Polar residues" evidence="1">
    <location>
        <begin position="496"/>
        <end position="507"/>
    </location>
</feature>
<feature type="compositionally biased region" description="Low complexity" evidence="1">
    <location>
        <begin position="870"/>
        <end position="882"/>
    </location>
</feature>
<feature type="compositionally biased region" description="Polar residues" evidence="1">
    <location>
        <begin position="565"/>
        <end position="574"/>
    </location>
</feature>
<feature type="region of interest" description="Disordered" evidence="1">
    <location>
        <begin position="212"/>
        <end position="253"/>
    </location>
</feature>
<feature type="region of interest" description="Disordered" evidence="1">
    <location>
        <begin position="842"/>
        <end position="898"/>
    </location>
</feature>
<dbReference type="Pfam" id="PF08632">
    <property type="entry name" value="Zds_C"/>
    <property type="match status" value="1"/>
</dbReference>
<keyword evidence="4" id="KW-1185">Reference proteome</keyword>
<gene>
    <name evidence="3" type="ORF">B0H66DRAFT_479467</name>
</gene>
<feature type="compositionally biased region" description="Basic and acidic residues" evidence="1">
    <location>
        <begin position="578"/>
        <end position="610"/>
    </location>
</feature>